<keyword evidence="4 9" id="KW-0444">Lipid biosynthesis</keyword>
<dbReference type="GO" id="GO:0016020">
    <property type="term" value="C:membrane"/>
    <property type="evidence" value="ECO:0007669"/>
    <property type="project" value="GOC"/>
</dbReference>
<dbReference type="GO" id="GO:0006633">
    <property type="term" value="P:fatty acid biosynthetic process"/>
    <property type="evidence" value="ECO:0007669"/>
    <property type="project" value="UniProtKB-UniRule"/>
</dbReference>
<evidence type="ECO:0000256" key="4">
    <source>
        <dbReference type="ARBA" id="ARBA00022516"/>
    </source>
</evidence>
<evidence type="ECO:0000256" key="8">
    <source>
        <dbReference type="ARBA" id="ARBA00025049"/>
    </source>
</evidence>
<dbReference type="PANTHER" id="PTHR30272">
    <property type="entry name" value="3-HYDROXYACYL-[ACYL-CARRIER-PROTEIN] DEHYDRATASE"/>
    <property type="match status" value="1"/>
</dbReference>
<proteinExistence type="inferred from homology"/>
<accession>A0A1M6DYP4</accession>
<dbReference type="EMBL" id="FQZF01000005">
    <property type="protein sequence ID" value="SHI78138.1"/>
    <property type="molecule type" value="Genomic_DNA"/>
</dbReference>
<organism evidence="10 11">
    <name type="scientific">Muricoccus roseus</name>
    <dbReference type="NCBI Taxonomy" id="198092"/>
    <lineage>
        <taxon>Bacteria</taxon>
        <taxon>Pseudomonadati</taxon>
        <taxon>Pseudomonadota</taxon>
        <taxon>Alphaproteobacteria</taxon>
        <taxon>Acetobacterales</taxon>
        <taxon>Roseomonadaceae</taxon>
        <taxon>Muricoccus</taxon>
    </lineage>
</organism>
<comment type="similarity">
    <text evidence="2 9">Belongs to the thioester dehydratase family. FabZ subfamily.</text>
</comment>
<dbReference type="InterPro" id="IPR013114">
    <property type="entry name" value="FabA_FabZ"/>
</dbReference>
<dbReference type="PANTHER" id="PTHR30272:SF1">
    <property type="entry name" value="3-HYDROXYACYL-[ACYL-CARRIER-PROTEIN] DEHYDRATASE"/>
    <property type="match status" value="1"/>
</dbReference>
<protein>
    <recommendedName>
        <fullName evidence="9">3-hydroxyacyl-[acyl-carrier-protein] dehydratase FabZ</fullName>
        <ecNumber evidence="9">4.2.1.59</ecNumber>
    </recommendedName>
    <alternativeName>
        <fullName evidence="9">(3R)-hydroxymyristoyl-[acyl-carrier-protein] dehydratase</fullName>
        <shortName evidence="9">(3R)-hydroxymyristoyl-ACP dehydrase</shortName>
    </alternativeName>
    <alternativeName>
        <fullName evidence="9">Beta-hydroxyacyl-ACP dehydratase</fullName>
    </alternativeName>
</protein>
<dbReference type="HAMAP" id="MF_00406">
    <property type="entry name" value="FabZ"/>
    <property type="match status" value="1"/>
</dbReference>
<dbReference type="NCBIfam" id="TIGR01750">
    <property type="entry name" value="fabZ"/>
    <property type="match status" value="1"/>
</dbReference>
<dbReference type="GO" id="GO:0009245">
    <property type="term" value="P:lipid A biosynthetic process"/>
    <property type="evidence" value="ECO:0007669"/>
    <property type="project" value="UniProtKB-UniRule"/>
</dbReference>
<dbReference type="GO" id="GO:0019171">
    <property type="term" value="F:(3R)-hydroxyacyl-[acyl-carrier-protein] dehydratase activity"/>
    <property type="evidence" value="ECO:0007669"/>
    <property type="project" value="UniProtKB-EC"/>
</dbReference>
<dbReference type="EC" id="4.2.1.59" evidence="9"/>
<name>A0A1M6DYP4_9PROT</name>
<evidence type="ECO:0000256" key="1">
    <source>
        <dbReference type="ARBA" id="ARBA00004496"/>
    </source>
</evidence>
<dbReference type="NCBIfam" id="NF000582">
    <property type="entry name" value="PRK00006.1"/>
    <property type="match status" value="1"/>
</dbReference>
<dbReference type="STRING" id="198092.SAMN02745194_01022"/>
<evidence type="ECO:0000256" key="2">
    <source>
        <dbReference type="ARBA" id="ARBA00009174"/>
    </source>
</evidence>
<keyword evidence="5 9" id="KW-0441">Lipid A biosynthesis</keyword>
<evidence type="ECO:0000256" key="3">
    <source>
        <dbReference type="ARBA" id="ARBA00022490"/>
    </source>
</evidence>
<evidence type="ECO:0000313" key="10">
    <source>
        <dbReference type="EMBL" id="SHI78138.1"/>
    </source>
</evidence>
<evidence type="ECO:0000256" key="9">
    <source>
        <dbReference type="HAMAP-Rule" id="MF_00406"/>
    </source>
</evidence>
<dbReference type="Pfam" id="PF07977">
    <property type="entry name" value="FabA"/>
    <property type="match status" value="1"/>
</dbReference>
<dbReference type="Proteomes" id="UP000184387">
    <property type="component" value="Unassembled WGS sequence"/>
</dbReference>
<keyword evidence="11" id="KW-1185">Reference proteome</keyword>
<dbReference type="CDD" id="cd01288">
    <property type="entry name" value="FabZ"/>
    <property type="match status" value="1"/>
</dbReference>
<dbReference type="RefSeq" id="WP_073132267.1">
    <property type="nucleotide sequence ID" value="NZ_FQZF01000005.1"/>
</dbReference>
<reference evidence="10 11" key="1">
    <citation type="submission" date="2016-11" db="EMBL/GenBank/DDBJ databases">
        <authorList>
            <person name="Jaros S."/>
            <person name="Januszkiewicz K."/>
            <person name="Wedrychowicz H."/>
        </authorList>
    </citation>
    <scope>NUCLEOTIDE SEQUENCE [LARGE SCALE GENOMIC DNA]</scope>
    <source>
        <strain evidence="10 11">DSM 14916</strain>
    </source>
</reference>
<evidence type="ECO:0000256" key="5">
    <source>
        <dbReference type="ARBA" id="ARBA00022556"/>
    </source>
</evidence>
<feature type="active site" evidence="9">
    <location>
        <position position="68"/>
    </location>
</feature>
<dbReference type="FunFam" id="3.10.129.10:FF:000001">
    <property type="entry name" value="3-hydroxyacyl-[acyl-carrier-protein] dehydratase FabZ"/>
    <property type="match status" value="1"/>
</dbReference>
<dbReference type="InterPro" id="IPR029069">
    <property type="entry name" value="HotDog_dom_sf"/>
</dbReference>
<comment type="subcellular location">
    <subcellularLocation>
        <location evidence="1 9">Cytoplasm</location>
    </subcellularLocation>
</comment>
<keyword evidence="6 9" id="KW-0443">Lipid metabolism</keyword>
<dbReference type="InterPro" id="IPR010084">
    <property type="entry name" value="FabZ"/>
</dbReference>
<keyword evidence="3 9" id="KW-0963">Cytoplasm</keyword>
<evidence type="ECO:0000256" key="7">
    <source>
        <dbReference type="ARBA" id="ARBA00023239"/>
    </source>
</evidence>
<gene>
    <name evidence="9" type="primary">fabZ</name>
    <name evidence="10" type="ORF">SAMN02745194_01022</name>
</gene>
<sequence length="164" mass="17846">MADHDGKAPEGATGAGETRGTLDIARIMEAIPHRFPFLLVDRVVDLIPGESAVGIKNISINEHVFQGHFPRHPVFPGVMIIESMAQTAGVLVVETLGPEARGKLVYFMSVDSAKFRKPVIPGDQMRVHVKQERRRGNVWKFSAEAKVDGAVVAEASYAAMILDS</sequence>
<comment type="function">
    <text evidence="8 9">Involved in unsaturated fatty acids biosynthesis. Catalyzes the dehydration of short chain beta-hydroxyacyl-ACPs and long chain saturated and unsaturated beta-hydroxyacyl-ACPs.</text>
</comment>
<dbReference type="AlphaFoldDB" id="A0A1M6DYP4"/>
<comment type="catalytic activity">
    <reaction evidence="9">
        <text>a (3R)-hydroxyacyl-[ACP] = a (2E)-enoyl-[ACP] + H2O</text>
        <dbReference type="Rhea" id="RHEA:13097"/>
        <dbReference type="Rhea" id="RHEA-COMP:9925"/>
        <dbReference type="Rhea" id="RHEA-COMP:9945"/>
        <dbReference type="ChEBI" id="CHEBI:15377"/>
        <dbReference type="ChEBI" id="CHEBI:78784"/>
        <dbReference type="ChEBI" id="CHEBI:78827"/>
        <dbReference type="EC" id="4.2.1.59"/>
    </reaction>
</comment>
<evidence type="ECO:0000313" key="11">
    <source>
        <dbReference type="Proteomes" id="UP000184387"/>
    </source>
</evidence>
<dbReference type="Gene3D" id="3.10.129.10">
    <property type="entry name" value="Hotdog Thioesterase"/>
    <property type="match status" value="1"/>
</dbReference>
<dbReference type="GO" id="GO:0005737">
    <property type="term" value="C:cytoplasm"/>
    <property type="evidence" value="ECO:0007669"/>
    <property type="project" value="UniProtKB-SubCell"/>
</dbReference>
<evidence type="ECO:0000256" key="6">
    <source>
        <dbReference type="ARBA" id="ARBA00023098"/>
    </source>
</evidence>
<dbReference type="SUPFAM" id="SSF54637">
    <property type="entry name" value="Thioesterase/thiol ester dehydrase-isomerase"/>
    <property type="match status" value="1"/>
</dbReference>
<dbReference type="OrthoDB" id="9772788at2"/>
<keyword evidence="7 9" id="KW-0456">Lyase</keyword>